<dbReference type="EC" id="3.1.3.97" evidence="2"/>
<keyword evidence="2" id="KW-0378">Hydrolase</keyword>
<dbReference type="InterPro" id="IPR004013">
    <property type="entry name" value="PHP_dom"/>
</dbReference>
<proteinExistence type="predicted"/>
<gene>
    <name evidence="2" type="ORF">DSM104443_00971</name>
</gene>
<dbReference type="PANTHER" id="PTHR42924">
    <property type="entry name" value="EXONUCLEASE"/>
    <property type="match status" value="1"/>
</dbReference>
<dbReference type="SMART" id="SM00481">
    <property type="entry name" value="POLIIIAc"/>
    <property type="match status" value="1"/>
</dbReference>
<dbReference type="Gene3D" id="3.20.20.140">
    <property type="entry name" value="Metal-dependent hydrolases"/>
    <property type="match status" value="1"/>
</dbReference>
<dbReference type="Gene3D" id="1.10.150.650">
    <property type="match status" value="1"/>
</dbReference>
<dbReference type="GO" id="GO:0035312">
    <property type="term" value="F:5'-3' DNA exonuclease activity"/>
    <property type="evidence" value="ECO:0007669"/>
    <property type="project" value="TreeGrafter"/>
</dbReference>
<dbReference type="InterPro" id="IPR003141">
    <property type="entry name" value="Pol/His_phosphatase_N"/>
</dbReference>
<dbReference type="GO" id="GO:0097657">
    <property type="term" value="F:3',5'-nucleotide bisphosphate phosphatase activity"/>
    <property type="evidence" value="ECO:0007669"/>
    <property type="project" value="UniProtKB-EC"/>
</dbReference>
<sequence>MTDFATISTVSSKSPHLDNFDLHNHSTCSDGLLSPTQLMELAAKCGVDAIALTDHDTTDGLAEARVAAERVGVKLVNGVEISVSWGKTTLHVVGLAIDPDNPVLSAGLQAIRAGRLTRAHRIAEALANLGIPDTLAPALALAKNESMVSRTHFARHLAASGKVKNIQAAFDKYLAKGKPAYVSHEWASLKDAIDWIKAAGGTAVLAHPGRYDLKPAFRNAMLEEFRSLGGEAIEVVTGSHRPEQYATWRRIAEEHGFLASRGADYHGPGESPYEPGKLPMLPVTCKPVWSKWTH</sequence>
<dbReference type="EMBL" id="CP053069">
    <property type="protein sequence ID" value="QJR09920.1"/>
    <property type="molecule type" value="Genomic_DNA"/>
</dbReference>
<protein>
    <submittedName>
        <fullName evidence="2">3',5'-nucleoside bisphosphate phosphatase</fullName>
        <ecNumber evidence="2">3.1.3.97</ecNumber>
    </submittedName>
</protein>
<accession>A0A6M4GRE3</accession>
<dbReference type="GO" id="GO:0004534">
    <property type="term" value="F:5'-3' RNA exonuclease activity"/>
    <property type="evidence" value="ECO:0007669"/>
    <property type="project" value="TreeGrafter"/>
</dbReference>
<dbReference type="SUPFAM" id="SSF89550">
    <property type="entry name" value="PHP domain-like"/>
    <property type="match status" value="1"/>
</dbReference>
<evidence type="ECO:0000259" key="1">
    <source>
        <dbReference type="SMART" id="SM00481"/>
    </source>
</evidence>
<keyword evidence="3" id="KW-1185">Reference proteome</keyword>
<dbReference type="KEGG" id="uru:DSM104443_00971"/>
<evidence type="ECO:0000313" key="2">
    <source>
        <dbReference type="EMBL" id="QJR09920.1"/>
    </source>
</evidence>
<dbReference type="InterPro" id="IPR052018">
    <property type="entry name" value="PHP_domain"/>
</dbReference>
<dbReference type="InterPro" id="IPR016195">
    <property type="entry name" value="Pol/histidinol_Pase-like"/>
</dbReference>
<reference evidence="2 3" key="1">
    <citation type="submission" date="2020-04" db="EMBL/GenBank/DDBJ databases">
        <title>Usitatibacter rugosus gen. nov., sp. nov. and Usitatibacter palustris sp. nov., novel members of Usitatibacteraceae fam. nov. within the order Nitrosomonadales isolated from soil.</title>
        <authorList>
            <person name="Huber K.J."/>
            <person name="Neumann-Schaal M."/>
            <person name="Geppert A."/>
            <person name="Luckner M."/>
            <person name="Wanner G."/>
            <person name="Overmann J."/>
        </authorList>
    </citation>
    <scope>NUCLEOTIDE SEQUENCE [LARGE SCALE GENOMIC DNA]</scope>
    <source>
        <strain evidence="2 3">0125_3</strain>
    </source>
</reference>
<dbReference type="Proteomes" id="UP000501534">
    <property type="component" value="Chromosome"/>
</dbReference>
<dbReference type="Pfam" id="PF02811">
    <property type="entry name" value="PHP"/>
    <property type="match status" value="1"/>
</dbReference>
<name>A0A6M4GRE3_9PROT</name>
<feature type="domain" description="Polymerase/histidinol phosphatase N-terminal" evidence="1">
    <location>
        <begin position="20"/>
        <end position="85"/>
    </location>
</feature>
<dbReference type="CDD" id="cd07438">
    <property type="entry name" value="PHP_HisPPase_AMP"/>
    <property type="match status" value="1"/>
</dbReference>
<evidence type="ECO:0000313" key="3">
    <source>
        <dbReference type="Proteomes" id="UP000501534"/>
    </source>
</evidence>
<dbReference type="PANTHER" id="PTHR42924:SF3">
    <property type="entry name" value="POLYMERASE_HISTIDINOL PHOSPHATASE N-TERMINAL DOMAIN-CONTAINING PROTEIN"/>
    <property type="match status" value="1"/>
</dbReference>
<dbReference type="AlphaFoldDB" id="A0A6M4GRE3"/>
<organism evidence="2 3">
    <name type="scientific">Usitatibacter rugosus</name>
    <dbReference type="NCBI Taxonomy" id="2732067"/>
    <lineage>
        <taxon>Bacteria</taxon>
        <taxon>Pseudomonadati</taxon>
        <taxon>Pseudomonadota</taxon>
        <taxon>Betaproteobacteria</taxon>
        <taxon>Nitrosomonadales</taxon>
        <taxon>Usitatibacteraceae</taxon>
        <taxon>Usitatibacter</taxon>
    </lineage>
</organism>